<comment type="caution">
    <text evidence="7">The sequence shown here is derived from an EMBL/GenBank/DDBJ whole genome shotgun (WGS) entry which is preliminary data.</text>
</comment>
<keyword evidence="8" id="KW-1185">Reference proteome</keyword>
<protein>
    <recommendedName>
        <fullName evidence="5">Ferritin</fullName>
    </recommendedName>
</protein>
<keyword evidence="2 5" id="KW-0479">Metal-binding</keyword>
<evidence type="ECO:0000256" key="2">
    <source>
        <dbReference type="ARBA" id="ARBA00022723"/>
    </source>
</evidence>
<dbReference type="PROSITE" id="PS50905">
    <property type="entry name" value="FERRITIN_LIKE"/>
    <property type="match status" value="1"/>
</dbReference>
<dbReference type="InterPro" id="IPR001519">
    <property type="entry name" value="Ferritin"/>
</dbReference>
<sequence length="176" mass="19712">MPAERFVTQLNEQIGNEFAAHQQYLAAAVYYDALTMPQTAGFFYRQAMEERGHGMMMIRYLLDQGEPAAIPGIAAPVTDFADVVAPIELALEQEKRVTEQINQLTKTAREESDFASDQFMQWFIKEQVEEVATMGDLLMVAGRSRDNVAFIEDYILREQQDEAADPTAPPEAGAEA</sequence>
<dbReference type="EMBL" id="BAABGN010000009">
    <property type="protein sequence ID" value="GAA4425188.1"/>
    <property type="molecule type" value="Genomic_DNA"/>
</dbReference>
<evidence type="ECO:0000256" key="4">
    <source>
        <dbReference type="ARBA" id="ARBA00023004"/>
    </source>
</evidence>
<dbReference type="CDD" id="cd01055">
    <property type="entry name" value="Nonheme_Ferritin"/>
    <property type="match status" value="1"/>
</dbReference>
<dbReference type="Proteomes" id="UP001500622">
    <property type="component" value="Unassembled WGS sequence"/>
</dbReference>
<dbReference type="InterPro" id="IPR008331">
    <property type="entry name" value="Ferritin_DPS_dom"/>
</dbReference>
<dbReference type="PANTHER" id="PTHR11431">
    <property type="entry name" value="FERRITIN"/>
    <property type="match status" value="1"/>
</dbReference>
<evidence type="ECO:0000256" key="3">
    <source>
        <dbReference type="ARBA" id="ARBA00023002"/>
    </source>
</evidence>
<keyword evidence="1 5" id="KW-0409">Iron storage</keyword>
<dbReference type="InterPro" id="IPR041719">
    <property type="entry name" value="Ferritin_prok"/>
</dbReference>
<dbReference type="InterPro" id="IPR009040">
    <property type="entry name" value="Ferritin-like_diiron"/>
</dbReference>
<dbReference type="InterPro" id="IPR009078">
    <property type="entry name" value="Ferritin-like_SF"/>
</dbReference>
<dbReference type="Gene3D" id="1.20.1260.10">
    <property type="match status" value="1"/>
</dbReference>
<name>A0ABP8L931_9MICO</name>
<evidence type="ECO:0000259" key="6">
    <source>
        <dbReference type="PROSITE" id="PS50905"/>
    </source>
</evidence>
<reference evidence="8" key="1">
    <citation type="journal article" date="2019" name="Int. J. Syst. Evol. Microbiol.">
        <title>The Global Catalogue of Microorganisms (GCM) 10K type strain sequencing project: providing services to taxonomists for standard genome sequencing and annotation.</title>
        <authorList>
            <consortium name="The Broad Institute Genomics Platform"/>
            <consortium name="The Broad Institute Genome Sequencing Center for Infectious Disease"/>
            <person name="Wu L."/>
            <person name="Ma J."/>
        </authorList>
    </citation>
    <scope>NUCLEOTIDE SEQUENCE [LARGE SCALE GENOMIC DNA]</scope>
    <source>
        <strain evidence="8">JCM 17810</strain>
    </source>
</reference>
<dbReference type="PANTHER" id="PTHR11431:SF127">
    <property type="entry name" value="BACTERIAL NON-HEME FERRITIN"/>
    <property type="match status" value="1"/>
</dbReference>
<evidence type="ECO:0000313" key="8">
    <source>
        <dbReference type="Proteomes" id="UP001500622"/>
    </source>
</evidence>
<evidence type="ECO:0000313" key="7">
    <source>
        <dbReference type="EMBL" id="GAA4425188.1"/>
    </source>
</evidence>
<feature type="domain" description="Ferritin-like diiron" evidence="6">
    <location>
        <begin position="1"/>
        <end position="145"/>
    </location>
</feature>
<gene>
    <name evidence="7" type="ORF">GCM10023169_22580</name>
</gene>
<dbReference type="Pfam" id="PF00210">
    <property type="entry name" value="Ferritin"/>
    <property type="match status" value="1"/>
</dbReference>
<dbReference type="RefSeq" id="WP_345216360.1">
    <property type="nucleotide sequence ID" value="NZ_BAABGN010000009.1"/>
</dbReference>
<accession>A0ABP8L931</accession>
<evidence type="ECO:0000256" key="1">
    <source>
        <dbReference type="ARBA" id="ARBA00022434"/>
    </source>
</evidence>
<dbReference type="SUPFAM" id="SSF47240">
    <property type="entry name" value="Ferritin-like"/>
    <property type="match status" value="1"/>
</dbReference>
<evidence type="ECO:0000256" key="5">
    <source>
        <dbReference type="RuleBase" id="RU361145"/>
    </source>
</evidence>
<organism evidence="7 8">
    <name type="scientific">Georgenia halophila</name>
    <dbReference type="NCBI Taxonomy" id="620889"/>
    <lineage>
        <taxon>Bacteria</taxon>
        <taxon>Bacillati</taxon>
        <taxon>Actinomycetota</taxon>
        <taxon>Actinomycetes</taxon>
        <taxon>Micrococcales</taxon>
        <taxon>Bogoriellaceae</taxon>
        <taxon>Georgenia</taxon>
    </lineage>
</organism>
<keyword evidence="4 5" id="KW-0408">Iron</keyword>
<keyword evidence="3" id="KW-0560">Oxidoreductase</keyword>
<dbReference type="InterPro" id="IPR012347">
    <property type="entry name" value="Ferritin-like"/>
</dbReference>
<proteinExistence type="predicted"/>